<gene>
    <name evidence="1" type="ORF">Sjap_012021</name>
</gene>
<reference evidence="1 2" key="1">
    <citation type="submission" date="2024-01" db="EMBL/GenBank/DDBJ databases">
        <title>Genome assemblies of Stephania.</title>
        <authorList>
            <person name="Yang L."/>
        </authorList>
    </citation>
    <scope>NUCLEOTIDE SEQUENCE [LARGE SCALE GENOMIC DNA]</scope>
    <source>
        <strain evidence="1">QJT</strain>
        <tissue evidence="1">Leaf</tissue>
    </source>
</reference>
<proteinExistence type="predicted"/>
<evidence type="ECO:0000313" key="1">
    <source>
        <dbReference type="EMBL" id="KAK9131534.1"/>
    </source>
</evidence>
<dbReference type="Proteomes" id="UP001417504">
    <property type="component" value="Unassembled WGS sequence"/>
</dbReference>
<organism evidence="1 2">
    <name type="scientific">Stephania japonica</name>
    <dbReference type="NCBI Taxonomy" id="461633"/>
    <lineage>
        <taxon>Eukaryota</taxon>
        <taxon>Viridiplantae</taxon>
        <taxon>Streptophyta</taxon>
        <taxon>Embryophyta</taxon>
        <taxon>Tracheophyta</taxon>
        <taxon>Spermatophyta</taxon>
        <taxon>Magnoliopsida</taxon>
        <taxon>Ranunculales</taxon>
        <taxon>Menispermaceae</taxon>
        <taxon>Menispermoideae</taxon>
        <taxon>Cissampelideae</taxon>
        <taxon>Stephania</taxon>
    </lineage>
</organism>
<comment type="caution">
    <text evidence="1">The sequence shown here is derived from an EMBL/GenBank/DDBJ whole genome shotgun (WGS) entry which is preliminary data.</text>
</comment>
<name>A0AAP0JCH6_9MAGN</name>
<accession>A0AAP0JCH6</accession>
<evidence type="ECO:0000313" key="2">
    <source>
        <dbReference type="Proteomes" id="UP001417504"/>
    </source>
</evidence>
<dbReference type="AlphaFoldDB" id="A0AAP0JCH6"/>
<dbReference type="EMBL" id="JBBNAE010000004">
    <property type="protein sequence ID" value="KAK9131534.1"/>
    <property type="molecule type" value="Genomic_DNA"/>
</dbReference>
<keyword evidence="2" id="KW-1185">Reference proteome</keyword>
<protein>
    <submittedName>
        <fullName evidence="1">Uncharacterized protein</fullName>
    </submittedName>
</protein>
<sequence>MCRHDEAGSSHPTFADDESFGQFKKDFKDMQATMLKLIEDKTIDREQLLEMQGRLGRMEQAFMEGSSA</sequence>